<keyword evidence="1" id="KW-0472">Membrane</keyword>
<evidence type="ECO:0000313" key="2">
    <source>
        <dbReference type="EMBL" id="QNO43765.1"/>
    </source>
</evidence>
<feature type="transmembrane region" description="Helical" evidence="1">
    <location>
        <begin position="38"/>
        <end position="56"/>
    </location>
</feature>
<evidence type="ECO:0000313" key="3">
    <source>
        <dbReference type="EMBL" id="QNO43885.1"/>
    </source>
</evidence>
<evidence type="ECO:0000256" key="1">
    <source>
        <dbReference type="SAM" id="Phobius"/>
    </source>
</evidence>
<organism evidence="2">
    <name type="scientific">Candidatus Methanogaster sp. ANME-2c ERB4</name>
    <dbReference type="NCBI Taxonomy" id="2759911"/>
    <lineage>
        <taxon>Archaea</taxon>
        <taxon>Methanobacteriati</taxon>
        <taxon>Methanobacteriota</taxon>
        <taxon>Stenosarchaea group</taxon>
        <taxon>Methanomicrobia</taxon>
        <taxon>Methanosarcinales</taxon>
        <taxon>ANME-2 cluster</taxon>
        <taxon>Candidatus Methanogasteraceae</taxon>
        <taxon>Candidatus Methanogaster</taxon>
    </lineage>
</organism>
<sequence>MEYETAAQFIELLAMVIMVAAFYYGYSLIKFIPKELKSLQLVVLALFFMILRRVASLCSFEIGGIVVLVSAISLVIAILALLGLRRMYQNVRGQ</sequence>
<dbReference type="EMBL" id="MT630861">
    <property type="protein sequence ID" value="QNO43765.1"/>
    <property type="molecule type" value="Genomic_DNA"/>
</dbReference>
<feature type="transmembrane region" description="Helical" evidence="1">
    <location>
        <begin position="6"/>
        <end position="26"/>
    </location>
</feature>
<accession>A0A7G9Y6Y1</accession>
<proteinExistence type="predicted"/>
<dbReference type="AlphaFoldDB" id="A0A7G9Y6Y1"/>
<gene>
    <name evidence="2" type="ORF">GKADBBKB_00004</name>
    <name evidence="3" type="ORF">HNHCPBFK_00015</name>
</gene>
<protein>
    <submittedName>
        <fullName evidence="2">Uncharacterized protein</fullName>
    </submittedName>
</protein>
<keyword evidence="1" id="KW-0812">Transmembrane</keyword>
<keyword evidence="1" id="KW-1133">Transmembrane helix</keyword>
<reference evidence="2" key="1">
    <citation type="submission" date="2020-06" db="EMBL/GenBank/DDBJ databases">
        <title>Unique genomic features of the anaerobic methanotrophic archaea.</title>
        <authorList>
            <person name="Chadwick G.L."/>
            <person name="Skennerton C.T."/>
            <person name="Laso-Perez R."/>
            <person name="Leu A.O."/>
            <person name="Speth D.R."/>
            <person name="Yu H."/>
            <person name="Morgan-Lang C."/>
            <person name="Hatzenpichler R."/>
            <person name="Goudeau D."/>
            <person name="Malmstrom R."/>
            <person name="Brazelton W.J."/>
            <person name="Woyke T."/>
            <person name="Hallam S.J."/>
            <person name="Tyson G.W."/>
            <person name="Wegener G."/>
            <person name="Boetius A."/>
            <person name="Orphan V."/>
        </authorList>
    </citation>
    <scope>NUCLEOTIDE SEQUENCE</scope>
</reference>
<feature type="transmembrane region" description="Helical" evidence="1">
    <location>
        <begin position="62"/>
        <end position="84"/>
    </location>
</feature>
<name>A0A7G9Y6Y1_9EURY</name>
<dbReference type="EMBL" id="MT630874">
    <property type="protein sequence ID" value="QNO43885.1"/>
    <property type="molecule type" value="Genomic_DNA"/>
</dbReference>